<dbReference type="OrthoDB" id="4412570at2"/>
<feature type="chain" id="PRO_5008327357" description="DUF2599 domain-containing protein" evidence="1">
    <location>
        <begin position="24"/>
        <end position="141"/>
    </location>
</feature>
<dbReference type="AlphaFoldDB" id="A0A1A3NZH9"/>
<dbReference type="InterPro" id="IPR019719">
    <property type="entry name" value="DUF2599"/>
</dbReference>
<comment type="caution">
    <text evidence="2">The sequence shown here is derived from an EMBL/GenBank/DDBJ whole genome shotgun (WGS) entry which is preliminary data.</text>
</comment>
<dbReference type="Proteomes" id="UP000093928">
    <property type="component" value="Unassembled WGS sequence"/>
</dbReference>
<evidence type="ECO:0008006" key="4">
    <source>
        <dbReference type="Google" id="ProtNLM"/>
    </source>
</evidence>
<gene>
    <name evidence="2" type="ORF">A5634_25665</name>
</gene>
<dbReference type="RefSeq" id="WP_065144659.1">
    <property type="nucleotide sequence ID" value="NZ_LZLS01000132.1"/>
</dbReference>
<protein>
    <recommendedName>
        <fullName evidence="4">DUF2599 domain-containing protein</fullName>
    </recommendedName>
</protein>
<evidence type="ECO:0000313" key="2">
    <source>
        <dbReference type="EMBL" id="OBK25762.1"/>
    </source>
</evidence>
<evidence type="ECO:0000313" key="3">
    <source>
        <dbReference type="Proteomes" id="UP000093928"/>
    </source>
</evidence>
<organism evidence="2 3">
    <name type="scientific">Mycobacterium asiaticum</name>
    <dbReference type="NCBI Taxonomy" id="1790"/>
    <lineage>
        <taxon>Bacteria</taxon>
        <taxon>Bacillati</taxon>
        <taxon>Actinomycetota</taxon>
        <taxon>Actinomycetes</taxon>
        <taxon>Mycobacteriales</taxon>
        <taxon>Mycobacteriaceae</taxon>
        <taxon>Mycobacterium</taxon>
    </lineage>
</organism>
<name>A0A1A3NZH9_MYCAS</name>
<accession>A0A1A3NZH9</accession>
<feature type="signal peptide" evidence="1">
    <location>
        <begin position="1"/>
        <end position="23"/>
    </location>
</feature>
<dbReference type="Pfam" id="PF10783">
    <property type="entry name" value="DUF2599"/>
    <property type="match status" value="1"/>
</dbReference>
<dbReference type="EMBL" id="LZLS01000132">
    <property type="protein sequence ID" value="OBK25762.1"/>
    <property type="molecule type" value="Genomic_DNA"/>
</dbReference>
<sequence length="141" mass="14873">MKLLIYAPAAALVALLSAPIATADPGLADPGSAPHFVEHTEWTTWAAGLSSLRVYPTPAARAAALNPGTPQVAEQAWTEVLARSPGADSPGMRAQFFCHWQLAELVQPGKTSWNLEPWRPVVADAEMVASGCNPGSAEEPF</sequence>
<proteinExistence type="predicted"/>
<reference evidence="2 3" key="1">
    <citation type="submission" date="2016-06" db="EMBL/GenBank/DDBJ databases">
        <authorList>
            <person name="Kjaerup R.B."/>
            <person name="Dalgaard T.S."/>
            <person name="Juul-Madsen H.R."/>
        </authorList>
    </citation>
    <scope>NUCLEOTIDE SEQUENCE [LARGE SCALE GENOMIC DNA]</scope>
    <source>
        <strain evidence="2 3">1165133.8</strain>
    </source>
</reference>
<evidence type="ECO:0000256" key="1">
    <source>
        <dbReference type="SAM" id="SignalP"/>
    </source>
</evidence>
<keyword evidence="1" id="KW-0732">Signal</keyword>